<keyword evidence="2" id="KW-0482">Metalloprotease</keyword>
<reference evidence="2 3" key="1">
    <citation type="submission" date="2017-12" db="EMBL/GenBank/DDBJ databases">
        <authorList>
            <person name="Paulsen S."/>
            <person name="Gram L.K."/>
        </authorList>
    </citation>
    <scope>NUCLEOTIDE SEQUENCE [LARGE SCALE GENOMIC DNA]</scope>
    <source>
        <strain evidence="2 3">S2897</strain>
    </source>
</reference>
<dbReference type="GO" id="GO:0006508">
    <property type="term" value="P:proteolysis"/>
    <property type="evidence" value="ECO:0007669"/>
    <property type="project" value="UniProtKB-KW"/>
</dbReference>
<dbReference type="PANTHER" id="PTHR38478:SF1">
    <property type="entry name" value="ZINC DEPENDENT METALLOPROTEASE DOMAIN LIPOPROTEIN"/>
    <property type="match status" value="1"/>
</dbReference>
<evidence type="ECO:0000313" key="3">
    <source>
        <dbReference type="Proteomes" id="UP000305874"/>
    </source>
</evidence>
<dbReference type="RefSeq" id="WP_138549166.1">
    <property type="nucleotide sequence ID" value="NZ_PNCG01000138.1"/>
</dbReference>
<comment type="caution">
    <text evidence="2">The sequence shown here is derived from an EMBL/GenBank/DDBJ whole genome shotgun (WGS) entry which is preliminary data.</text>
</comment>
<evidence type="ECO:0000313" key="2">
    <source>
        <dbReference type="EMBL" id="TMP84221.1"/>
    </source>
</evidence>
<keyword evidence="2" id="KW-0378">Hydrolase</keyword>
<sequence>IFDKRVGFFADDFVRYSDNQQKVENVQFSVRWRLEPKEGDWEKWKKGELVEPKKPIIYYIDPATPKQWRKYLIAGINDWQAAFEKAGFKNAIRG</sequence>
<dbReference type="EMBL" id="PNCG01000138">
    <property type="protein sequence ID" value="TMP84221.1"/>
    <property type="molecule type" value="Genomic_DNA"/>
</dbReference>
<keyword evidence="2" id="KW-0645">Protease</keyword>
<feature type="non-terminal residue" evidence="2">
    <location>
        <position position="94"/>
    </location>
</feature>
<dbReference type="GO" id="GO:0008237">
    <property type="term" value="F:metallopeptidase activity"/>
    <property type="evidence" value="ECO:0007669"/>
    <property type="project" value="UniProtKB-KW"/>
</dbReference>
<dbReference type="InterPro" id="IPR033413">
    <property type="entry name" value="DUF5117"/>
</dbReference>
<protein>
    <submittedName>
        <fullName evidence="2">Zinc-dependent metalloprotease</fullName>
    </submittedName>
</protein>
<feature type="non-terminal residue" evidence="2">
    <location>
        <position position="1"/>
    </location>
</feature>
<dbReference type="Proteomes" id="UP000305874">
    <property type="component" value="Unassembled WGS sequence"/>
</dbReference>
<gene>
    <name evidence="2" type="ORF">CWC05_19400</name>
</gene>
<dbReference type="AlphaFoldDB" id="A0A5S3Z0E5"/>
<reference evidence="3" key="2">
    <citation type="submission" date="2019-06" db="EMBL/GenBank/DDBJ databases">
        <title>Co-occurence of chitin degradation, pigmentation and bioactivity in marine Pseudoalteromonas.</title>
        <authorList>
            <person name="Sonnenschein E.C."/>
            <person name="Bech P.K."/>
        </authorList>
    </citation>
    <scope>NUCLEOTIDE SEQUENCE [LARGE SCALE GENOMIC DNA]</scope>
    <source>
        <strain evidence="3">S2897</strain>
    </source>
</reference>
<dbReference type="Pfam" id="PF17148">
    <property type="entry name" value="DUF5117"/>
    <property type="match status" value="1"/>
</dbReference>
<name>A0A5S3Z0E5_9GAMM</name>
<dbReference type="PANTHER" id="PTHR38478">
    <property type="entry name" value="PEPTIDASE M1A AND M12B"/>
    <property type="match status" value="1"/>
</dbReference>
<accession>A0A5S3Z0E5</accession>
<dbReference type="SUPFAM" id="SSF55486">
    <property type="entry name" value="Metalloproteases ('zincins'), catalytic domain"/>
    <property type="match status" value="1"/>
</dbReference>
<feature type="domain" description="DUF5117" evidence="1">
    <location>
        <begin position="1"/>
        <end position="37"/>
    </location>
</feature>
<evidence type="ECO:0000259" key="1">
    <source>
        <dbReference type="Pfam" id="PF17148"/>
    </source>
</evidence>
<proteinExistence type="predicted"/>
<organism evidence="2 3">
    <name type="scientific">Pseudoalteromonas ruthenica</name>
    <dbReference type="NCBI Taxonomy" id="151081"/>
    <lineage>
        <taxon>Bacteria</taxon>
        <taxon>Pseudomonadati</taxon>
        <taxon>Pseudomonadota</taxon>
        <taxon>Gammaproteobacteria</taxon>
        <taxon>Alteromonadales</taxon>
        <taxon>Pseudoalteromonadaceae</taxon>
        <taxon>Pseudoalteromonas</taxon>
    </lineage>
</organism>